<dbReference type="PANTHER" id="PTHR43685">
    <property type="entry name" value="GLYCOSYLTRANSFERASE"/>
    <property type="match status" value="1"/>
</dbReference>
<keyword evidence="2" id="KW-0328">Glycosyltransferase</keyword>
<dbReference type="InterPro" id="IPR050834">
    <property type="entry name" value="Glycosyltransf_2"/>
</dbReference>
<name>A0A139X309_9CYAN</name>
<evidence type="ECO:0000313" key="6">
    <source>
        <dbReference type="Proteomes" id="UP000076925"/>
    </source>
</evidence>
<protein>
    <submittedName>
        <fullName evidence="5">Glycosyltransferase</fullName>
    </submittedName>
</protein>
<dbReference type="PANTHER" id="PTHR43685:SF5">
    <property type="entry name" value="GLYCOSYLTRANSFERASE EPSE-RELATED"/>
    <property type="match status" value="1"/>
</dbReference>
<proteinExistence type="inferred from homology"/>
<evidence type="ECO:0000256" key="2">
    <source>
        <dbReference type="ARBA" id="ARBA00022676"/>
    </source>
</evidence>
<dbReference type="Pfam" id="PF00535">
    <property type="entry name" value="Glycos_transf_2"/>
    <property type="match status" value="2"/>
</dbReference>
<keyword evidence="3 5" id="KW-0808">Transferase</keyword>
<keyword evidence="6" id="KW-1185">Reference proteome</keyword>
<dbReference type="OrthoDB" id="9179784at2"/>
<dbReference type="RefSeq" id="WP_017743508.1">
    <property type="nucleotide sequence ID" value="NZ_KQ976354.1"/>
</dbReference>
<evidence type="ECO:0000313" key="5">
    <source>
        <dbReference type="EMBL" id="KYC39085.1"/>
    </source>
</evidence>
<dbReference type="GO" id="GO:0016740">
    <property type="term" value="F:transferase activity"/>
    <property type="evidence" value="ECO:0007669"/>
    <property type="project" value="UniProtKB-KW"/>
</dbReference>
<dbReference type="GO" id="GO:0044010">
    <property type="term" value="P:single-species biofilm formation"/>
    <property type="evidence" value="ECO:0007669"/>
    <property type="project" value="TreeGrafter"/>
</dbReference>
<dbReference type="EMBL" id="ANNX02000036">
    <property type="protein sequence ID" value="KYC39085.1"/>
    <property type="molecule type" value="Genomic_DNA"/>
</dbReference>
<comment type="caution">
    <text evidence="5">The sequence shown here is derived from an EMBL/GenBank/DDBJ whole genome shotgun (WGS) entry which is preliminary data.</text>
</comment>
<dbReference type="InterPro" id="IPR029044">
    <property type="entry name" value="Nucleotide-diphossugar_trans"/>
</dbReference>
<dbReference type="STRING" id="128403.WA1_34435"/>
<feature type="domain" description="Glycosyltransferase 2-like" evidence="4">
    <location>
        <begin position="74"/>
        <end position="233"/>
    </location>
</feature>
<dbReference type="InterPro" id="IPR001173">
    <property type="entry name" value="Glyco_trans_2-like"/>
</dbReference>
<feature type="domain" description="Glycosyltransferase 2-like" evidence="4">
    <location>
        <begin position="350"/>
        <end position="511"/>
    </location>
</feature>
<dbReference type="SUPFAM" id="SSF53448">
    <property type="entry name" value="Nucleotide-diphospho-sugar transferases"/>
    <property type="match status" value="2"/>
</dbReference>
<evidence type="ECO:0000259" key="4">
    <source>
        <dbReference type="Pfam" id="PF00535"/>
    </source>
</evidence>
<accession>A0A139X309</accession>
<evidence type="ECO:0000256" key="3">
    <source>
        <dbReference type="ARBA" id="ARBA00022679"/>
    </source>
</evidence>
<reference evidence="5 6" key="1">
    <citation type="journal article" date="2013" name="Genome Biol. Evol.">
        <title>Genomes of Stigonematalean cyanobacteria (subsection V) and the evolution of oxygenic photosynthesis from prokaryotes to plastids.</title>
        <authorList>
            <person name="Dagan T."/>
            <person name="Roettger M."/>
            <person name="Stucken K."/>
            <person name="Landan G."/>
            <person name="Koch R."/>
            <person name="Major P."/>
            <person name="Gould S.B."/>
            <person name="Goremykin V.V."/>
            <person name="Rippka R."/>
            <person name="Tandeau de Marsac N."/>
            <person name="Gugger M."/>
            <person name="Lockhart P.J."/>
            <person name="Allen J.F."/>
            <person name="Brune I."/>
            <person name="Maus I."/>
            <person name="Puhler A."/>
            <person name="Martin W.F."/>
        </authorList>
    </citation>
    <scope>NUCLEOTIDE SEQUENCE [LARGE SCALE GENOMIC DNA]</scope>
    <source>
        <strain evidence="5 6">PCC 7110</strain>
    </source>
</reference>
<evidence type="ECO:0000256" key="1">
    <source>
        <dbReference type="ARBA" id="ARBA00006739"/>
    </source>
</evidence>
<gene>
    <name evidence="5" type="ORF">WA1_34435</name>
</gene>
<sequence length="612" mass="70318">MKLLFPNEKIEKLKYWLQIKGTLGLLRYLYQRIAFSLKVRSDYQKWVARNRLTKQDIAAAKEQIDGWLIHPKFSVIMPVYNVEADWLKKAIESVQNQIYPYWELCIADDASTKPHIRRVLDEYSQRDSRLKVVFCSENKGISSASNSALEMATGDYIVLLDHDDELTLDALFENAKLINKYPEADFIYSDEDKIDTKGYRFTPNFKPDWSPEYFYSCMYTCHLGVYRAKIIREIGGFRRQYDGSQDYDLVLRVIEKTKNIYHIPKILYHWRSIPSSAAAGSQAKPWAYTAAKKALEAMIERSPYPGHVEVTSNPGIYRIRRDILGNPLISIIIPGNGQAIATPSDLQVLIRNCICSIEQLSTYRNYEIVVVDGFDIAESIMEEIKRPNLQIIRCDKFLKKTEKINIGVTKARGQFLLLLSEEVEVITSDWLESMLELAQQTEIGAVGAKILLPNRKIHHIGVVFLEGNYYHPFSGFDSEAPGYHCSNIVNKNCLAITAACLMIKKELFQELGRLDESFSSIDVSHLDLCLKAHQMGYRNVITPYAQLTHYKPVNCKKSLPSQELTLLNEKWNNYLNELKKDPYYNSNLSHLSNIFPLASISDKLSSYCPPYM</sequence>
<dbReference type="Proteomes" id="UP000076925">
    <property type="component" value="Unassembled WGS sequence"/>
</dbReference>
<comment type="similarity">
    <text evidence="1">Belongs to the glycosyltransferase 2 family.</text>
</comment>
<organism evidence="5 6">
    <name type="scientific">Scytonema hofmannii PCC 7110</name>
    <dbReference type="NCBI Taxonomy" id="128403"/>
    <lineage>
        <taxon>Bacteria</taxon>
        <taxon>Bacillati</taxon>
        <taxon>Cyanobacteriota</taxon>
        <taxon>Cyanophyceae</taxon>
        <taxon>Nostocales</taxon>
        <taxon>Scytonemataceae</taxon>
        <taxon>Scytonema</taxon>
    </lineage>
</organism>
<dbReference type="CDD" id="cd04184">
    <property type="entry name" value="GT2_RfbC_Mx_like"/>
    <property type="match status" value="1"/>
</dbReference>
<dbReference type="AlphaFoldDB" id="A0A139X309"/>
<dbReference type="Gene3D" id="3.90.550.10">
    <property type="entry name" value="Spore Coat Polysaccharide Biosynthesis Protein SpsA, Chain A"/>
    <property type="match status" value="2"/>
</dbReference>